<evidence type="ECO:0000256" key="1">
    <source>
        <dbReference type="ARBA" id="ARBA00023242"/>
    </source>
</evidence>
<feature type="compositionally biased region" description="Basic and acidic residues" evidence="2">
    <location>
        <begin position="500"/>
        <end position="521"/>
    </location>
</feature>
<feature type="compositionally biased region" description="Polar residues" evidence="2">
    <location>
        <begin position="260"/>
        <end position="269"/>
    </location>
</feature>
<dbReference type="InParanoid" id="A0A2K1QT97"/>
<feature type="region of interest" description="Disordered" evidence="2">
    <location>
        <begin position="1"/>
        <end position="39"/>
    </location>
</feature>
<dbReference type="GO" id="GO:0008270">
    <property type="term" value="F:zinc ion binding"/>
    <property type="evidence" value="ECO:0007669"/>
    <property type="project" value="InterPro"/>
</dbReference>
<dbReference type="InterPro" id="IPR036864">
    <property type="entry name" value="Zn2-C6_fun-type_DNA-bd_sf"/>
</dbReference>
<dbReference type="PROSITE" id="PS00463">
    <property type="entry name" value="ZN2_CY6_FUNGAL_1"/>
    <property type="match status" value="1"/>
</dbReference>
<dbReference type="Proteomes" id="UP000243797">
    <property type="component" value="Unassembled WGS sequence"/>
</dbReference>
<protein>
    <recommendedName>
        <fullName evidence="3">Zn(2)-C6 fungal-type domain-containing protein</fullName>
    </recommendedName>
</protein>
<dbReference type="SUPFAM" id="SSF57701">
    <property type="entry name" value="Zn2/Cys6 DNA-binding domain"/>
    <property type="match status" value="1"/>
</dbReference>
<dbReference type="AlphaFoldDB" id="A0A2K1QT97"/>
<evidence type="ECO:0000256" key="2">
    <source>
        <dbReference type="SAM" id="MobiDB-lite"/>
    </source>
</evidence>
<keyword evidence="5" id="KW-1185">Reference proteome</keyword>
<evidence type="ECO:0000313" key="5">
    <source>
        <dbReference type="Proteomes" id="UP000243797"/>
    </source>
</evidence>
<dbReference type="CDD" id="cd00067">
    <property type="entry name" value="GAL4"/>
    <property type="match status" value="1"/>
</dbReference>
<dbReference type="OrthoDB" id="5422841at2759"/>
<dbReference type="STRING" id="2082308.A0A2K1QT97"/>
<feature type="compositionally biased region" description="Pro residues" evidence="2">
    <location>
        <begin position="346"/>
        <end position="361"/>
    </location>
</feature>
<dbReference type="GO" id="GO:0000981">
    <property type="term" value="F:DNA-binding transcription factor activity, RNA polymerase II-specific"/>
    <property type="evidence" value="ECO:0007669"/>
    <property type="project" value="InterPro"/>
</dbReference>
<reference evidence="4 5" key="1">
    <citation type="submission" date="2017-06" db="EMBL/GenBank/DDBJ databases">
        <title>Draft genome sequence of a variant of Elsinoe murrayae.</title>
        <authorList>
            <person name="Cheng Q."/>
        </authorList>
    </citation>
    <scope>NUCLEOTIDE SEQUENCE [LARGE SCALE GENOMIC DNA]</scope>
    <source>
        <strain evidence="4 5">CQ-2017a</strain>
    </source>
</reference>
<feature type="region of interest" description="Disordered" evidence="2">
    <location>
        <begin position="237"/>
        <end position="269"/>
    </location>
</feature>
<feature type="region of interest" description="Disordered" evidence="2">
    <location>
        <begin position="307"/>
        <end position="402"/>
    </location>
</feature>
<feature type="compositionally biased region" description="Basic and acidic residues" evidence="2">
    <location>
        <begin position="635"/>
        <end position="702"/>
    </location>
</feature>
<feature type="compositionally biased region" description="Low complexity" evidence="2">
    <location>
        <begin position="567"/>
        <end position="590"/>
    </location>
</feature>
<sequence length="801" mass="86306">MAEVQQLPGNALKRKRSSPSLSGGAAAPPPPKTPKTSNAVQINYLARQSPQDLPLLNKNEPIPSILDVLASYSSVLDRHESLASNLGARPLGPILIKRFERCFDSPPEIIASHSHAKDTSETPQVTWLEVIQFAQSHPGQFTLSTFSEGRRVCQFYYPQKQVRVQVTEEDFLFIKSGRCQDLIPPLPIWEDEEKEVGTCEILEKQLRELTNAADTVAARTRQLSHRLKGRRMAIMERRAGEKQSAAGEGDTHDSVHDQASPDSTGYRNHATSFTAVNGATGLSSTAVNGESTAPVAVRSELLKHFQSLSQNQTSDSRRQSIPAVPAVSPVHPPAATFATPHHEPEPAPTYPHPAQPLPSTRPDPLSYYLASSDPPPPLPAANRSTPSHASGLKHNFSRPLAPGQEITQPFRAICQAHMESLPRGSRVMPPCDRCRRLKMDCLKNLTSCQGCTKKHARCHWKEVGRDEVEGLEGFGEGVIGTSGGEYESEDGDGALEDLEALGRDEESENERAVRSVEHRSDVVASAGGNGIGEAQERARDVFTGGLPYGSDKEGYHEPRQGRGSEGSGSSPASGPSAATPTAQTGAQKTASSPKTLPFPAFEPPQQMQRRDLAEGHTSFRAGFTSVNSANGNDARAGDHARLDEERAREEKAREEKERDRARDRARAEQARLERQHAEEEAQAREHDAREQRDAQLAKKKEQQQQQQQQQQQAENKDREQKAKDDRAVSPFSATIGRPQNVAATGHVQDGPGGGGGGGGGGSDNRRLFDGPQSNGVGVGVGVAVGGGAGGGAGGSSGWRGM</sequence>
<evidence type="ECO:0000313" key="4">
    <source>
        <dbReference type="EMBL" id="PNS18229.1"/>
    </source>
</evidence>
<dbReference type="Gene3D" id="4.10.240.10">
    <property type="entry name" value="Zn(2)-C6 fungal-type DNA-binding domain"/>
    <property type="match status" value="1"/>
</dbReference>
<accession>A0A2K1QT97</accession>
<evidence type="ECO:0000259" key="3">
    <source>
        <dbReference type="PROSITE" id="PS00463"/>
    </source>
</evidence>
<feature type="compositionally biased region" description="Low complexity" evidence="2">
    <location>
        <begin position="703"/>
        <end position="712"/>
    </location>
</feature>
<organism evidence="4 5">
    <name type="scientific">Sphaceloma murrayae</name>
    <dbReference type="NCBI Taxonomy" id="2082308"/>
    <lineage>
        <taxon>Eukaryota</taxon>
        <taxon>Fungi</taxon>
        <taxon>Dikarya</taxon>
        <taxon>Ascomycota</taxon>
        <taxon>Pezizomycotina</taxon>
        <taxon>Dothideomycetes</taxon>
        <taxon>Dothideomycetidae</taxon>
        <taxon>Myriangiales</taxon>
        <taxon>Elsinoaceae</taxon>
        <taxon>Sphaceloma</taxon>
    </lineage>
</organism>
<feature type="domain" description="Zn(2)-C6 fungal-type" evidence="3">
    <location>
        <begin position="430"/>
        <end position="458"/>
    </location>
</feature>
<dbReference type="EMBL" id="NKHZ01000043">
    <property type="protein sequence ID" value="PNS18229.1"/>
    <property type="molecule type" value="Genomic_DNA"/>
</dbReference>
<dbReference type="InterPro" id="IPR001138">
    <property type="entry name" value="Zn2Cys6_DnaBD"/>
</dbReference>
<proteinExistence type="predicted"/>
<feature type="compositionally biased region" description="Gly residues" evidence="2">
    <location>
        <begin position="750"/>
        <end position="762"/>
    </location>
</feature>
<gene>
    <name evidence="4" type="ORF">CAC42_7598</name>
</gene>
<keyword evidence="1" id="KW-0539">Nucleus</keyword>
<feature type="compositionally biased region" description="Basic and acidic residues" evidence="2">
    <location>
        <begin position="714"/>
        <end position="727"/>
    </location>
</feature>
<feature type="region of interest" description="Disordered" evidence="2">
    <location>
        <begin position="500"/>
        <end position="774"/>
    </location>
</feature>
<comment type="caution">
    <text evidence="4">The sequence shown here is derived from an EMBL/GenBank/DDBJ whole genome shotgun (WGS) entry which is preliminary data.</text>
</comment>
<name>A0A2K1QT97_9PEZI</name>
<feature type="compositionally biased region" description="Basic and acidic residues" evidence="2">
    <location>
        <begin position="550"/>
        <end position="562"/>
    </location>
</feature>
<feature type="compositionally biased region" description="Low complexity" evidence="2">
    <location>
        <begin position="322"/>
        <end position="335"/>
    </location>
</feature>